<comment type="caution">
    <text evidence="7">The sequence shown here is derived from an EMBL/GenBank/DDBJ whole genome shotgun (WGS) entry which is preliminary data.</text>
</comment>
<dbReference type="PROSITE" id="PS50011">
    <property type="entry name" value="PROTEIN_KINASE_DOM"/>
    <property type="match status" value="1"/>
</dbReference>
<keyword evidence="1" id="KW-0723">Serine/threonine-protein kinase</keyword>
<dbReference type="Gene3D" id="1.10.510.10">
    <property type="entry name" value="Transferase(Phosphotransferase) domain 1"/>
    <property type="match status" value="1"/>
</dbReference>
<evidence type="ECO:0000256" key="2">
    <source>
        <dbReference type="ARBA" id="ARBA00022679"/>
    </source>
</evidence>
<feature type="domain" description="Protein kinase" evidence="6">
    <location>
        <begin position="1"/>
        <end position="250"/>
    </location>
</feature>
<dbReference type="SUPFAM" id="SSF56112">
    <property type="entry name" value="Protein kinase-like (PK-like)"/>
    <property type="match status" value="1"/>
</dbReference>
<dbReference type="InterPro" id="IPR011009">
    <property type="entry name" value="Kinase-like_dom_sf"/>
</dbReference>
<organism evidence="7">
    <name type="scientific">Sesamum radiatum</name>
    <name type="common">Black benniseed</name>
    <dbReference type="NCBI Taxonomy" id="300843"/>
    <lineage>
        <taxon>Eukaryota</taxon>
        <taxon>Viridiplantae</taxon>
        <taxon>Streptophyta</taxon>
        <taxon>Embryophyta</taxon>
        <taxon>Tracheophyta</taxon>
        <taxon>Spermatophyta</taxon>
        <taxon>Magnoliopsida</taxon>
        <taxon>eudicotyledons</taxon>
        <taxon>Gunneridae</taxon>
        <taxon>Pentapetalae</taxon>
        <taxon>asterids</taxon>
        <taxon>lamiids</taxon>
        <taxon>Lamiales</taxon>
        <taxon>Pedaliaceae</taxon>
        <taxon>Sesamum</taxon>
    </lineage>
</organism>
<dbReference type="AlphaFoldDB" id="A0AAW2UK76"/>
<dbReference type="EMBL" id="JACGWJ010000005">
    <property type="protein sequence ID" value="KAL0417775.1"/>
    <property type="molecule type" value="Genomic_DNA"/>
</dbReference>
<gene>
    <name evidence="7" type="ORF">Sradi_1191000</name>
</gene>
<evidence type="ECO:0000256" key="5">
    <source>
        <dbReference type="ARBA" id="ARBA00022840"/>
    </source>
</evidence>
<dbReference type="PROSITE" id="PS00108">
    <property type="entry name" value="PROTEIN_KINASE_ST"/>
    <property type="match status" value="1"/>
</dbReference>
<reference evidence="7" key="2">
    <citation type="journal article" date="2024" name="Plant">
        <title>Genomic evolution and insights into agronomic trait innovations of Sesamum species.</title>
        <authorList>
            <person name="Miao H."/>
            <person name="Wang L."/>
            <person name="Qu L."/>
            <person name="Liu H."/>
            <person name="Sun Y."/>
            <person name="Le M."/>
            <person name="Wang Q."/>
            <person name="Wei S."/>
            <person name="Zheng Y."/>
            <person name="Lin W."/>
            <person name="Duan Y."/>
            <person name="Cao H."/>
            <person name="Xiong S."/>
            <person name="Wang X."/>
            <person name="Wei L."/>
            <person name="Li C."/>
            <person name="Ma Q."/>
            <person name="Ju M."/>
            <person name="Zhao R."/>
            <person name="Li G."/>
            <person name="Mu C."/>
            <person name="Tian Q."/>
            <person name="Mei H."/>
            <person name="Zhang T."/>
            <person name="Gao T."/>
            <person name="Zhang H."/>
        </authorList>
    </citation>
    <scope>NUCLEOTIDE SEQUENCE</scope>
    <source>
        <strain evidence="7">G02</strain>
    </source>
</reference>
<keyword evidence="5" id="KW-0067">ATP-binding</keyword>
<evidence type="ECO:0000256" key="4">
    <source>
        <dbReference type="ARBA" id="ARBA00022777"/>
    </source>
</evidence>
<dbReference type="InterPro" id="IPR050117">
    <property type="entry name" value="MAPK"/>
</dbReference>
<dbReference type="InterPro" id="IPR008271">
    <property type="entry name" value="Ser/Thr_kinase_AS"/>
</dbReference>
<keyword evidence="3" id="KW-0547">Nucleotide-binding</keyword>
<evidence type="ECO:0000259" key="6">
    <source>
        <dbReference type="PROSITE" id="PS50011"/>
    </source>
</evidence>
<dbReference type="Gene3D" id="3.30.200.20">
    <property type="entry name" value="Phosphorylase Kinase, domain 1"/>
    <property type="match status" value="2"/>
</dbReference>
<dbReference type="GO" id="GO:0005524">
    <property type="term" value="F:ATP binding"/>
    <property type="evidence" value="ECO:0007669"/>
    <property type="project" value="UniProtKB-KW"/>
</dbReference>
<dbReference type="PANTHER" id="PTHR24055">
    <property type="entry name" value="MITOGEN-ACTIVATED PROTEIN KINASE"/>
    <property type="match status" value="1"/>
</dbReference>
<evidence type="ECO:0000313" key="7">
    <source>
        <dbReference type="EMBL" id="KAL0417775.1"/>
    </source>
</evidence>
<dbReference type="InterPro" id="IPR000719">
    <property type="entry name" value="Prot_kinase_dom"/>
</dbReference>
<protein>
    <submittedName>
        <fullName evidence="7">Mitogen-activated protein kinaseNTF6</fullName>
    </submittedName>
</protein>
<evidence type="ECO:0000256" key="3">
    <source>
        <dbReference type="ARBA" id="ARBA00022741"/>
    </source>
</evidence>
<dbReference type="FunFam" id="1.10.510.10:FF:000040">
    <property type="entry name" value="Mitogen-activated protein kinase"/>
    <property type="match status" value="1"/>
</dbReference>
<accession>A0AAW2UK76</accession>
<sequence length="250" mass="28585">MEKENDSNASAVQVKGVPIHGGRFVQYNVLGNLFEVPSKYIPPIAPVGRGAYGLVIKIKDIIRPPDKEDFNDVYIAYELMDTDLHQIICSSQELTEDHCQYFLYQLLRGLKYIHSAEVLHRDLKPSNLLLNANCDLKICDFGLARTTSETDFMTEYVVTRWYRAPELLLNCSEYTAAIDMWSVGCILMEIIKREPLFPGKDYVQQLGLINELLGSPEDSDLGFLRSENARRYVKQLPHVPKRPLSQKFPD</sequence>
<keyword evidence="4 7" id="KW-0418">Kinase</keyword>
<dbReference type="SMART" id="SM00220">
    <property type="entry name" value="S_TKc"/>
    <property type="match status" value="1"/>
</dbReference>
<reference evidence="7" key="1">
    <citation type="submission" date="2020-06" db="EMBL/GenBank/DDBJ databases">
        <authorList>
            <person name="Li T."/>
            <person name="Hu X."/>
            <person name="Zhang T."/>
            <person name="Song X."/>
            <person name="Zhang H."/>
            <person name="Dai N."/>
            <person name="Sheng W."/>
            <person name="Hou X."/>
            <person name="Wei L."/>
        </authorList>
    </citation>
    <scope>NUCLEOTIDE SEQUENCE</scope>
    <source>
        <strain evidence="7">G02</strain>
        <tissue evidence="7">Leaf</tissue>
    </source>
</reference>
<keyword evidence="2" id="KW-0808">Transferase</keyword>
<name>A0AAW2UK76_SESRA</name>
<dbReference type="Pfam" id="PF00069">
    <property type="entry name" value="Pkinase"/>
    <property type="match status" value="1"/>
</dbReference>
<proteinExistence type="predicted"/>
<feature type="non-terminal residue" evidence="7">
    <location>
        <position position="250"/>
    </location>
</feature>
<dbReference type="GO" id="GO:0004674">
    <property type="term" value="F:protein serine/threonine kinase activity"/>
    <property type="evidence" value="ECO:0007669"/>
    <property type="project" value="UniProtKB-KW"/>
</dbReference>
<evidence type="ECO:0000256" key="1">
    <source>
        <dbReference type="ARBA" id="ARBA00022527"/>
    </source>
</evidence>